<dbReference type="InterPro" id="IPR012902">
    <property type="entry name" value="N_methyl_site"/>
</dbReference>
<keyword evidence="4" id="KW-1185">Reference proteome</keyword>
<gene>
    <name evidence="3" type="ORF">HMPREF0493_1075</name>
</gene>
<evidence type="ECO:0000313" key="3">
    <source>
        <dbReference type="EMBL" id="EFG55275.1"/>
    </source>
</evidence>
<evidence type="ECO:0000313" key="4">
    <source>
        <dbReference type="Proteomes" id="UP000004069"/>
    </source>
</evidence>
<evidence type="ECO:0000256" key="1">
    <source>
        <dbReference type="ARBA" id="ARBA00004241"/>
    </source>
</evidence>
<keyword evidence="2" id="KW-0178">Competence</keyword>
<dbReference type="Proteomes" id="UP000004069">
    <property type="component" value="Unassembled WGS sequence"/>
</dbReference>
<dbReference type="InterPro" id="IPR045584">
    <property type="entry name" value="Pilin-like"/>
</dbReference>
<organism evidence="3 4">
    <name type="scientific">Lactobacillus amylolyticus DSM 11664</name>
    <dbReference type="NCBI Taxonomy" id="585524"/>
    <lineage>
        <taxon>Bacteria</taxon>
        <taxon>Bacillati</taxon>
        <taxon>Bacillota</taxon>
        <taxon>Bacilli</taxon>
        <taxon>Lactobacillales</taxon>
        <taxon>Lactobacillaceae</taxon>
        <taxon>Lactobacillus</taxon>
    </lineage>
</organism>
<dbReference type="STRING" id="83683.B1745_04440"/>
<sequence length="83" mass="9630">MRLIKMAKLDKSNSKGFTLLEALITLFIVCLLATVGSLQLKEYRTQLVFYAAIEKFRNSFERASRMAVLKNQNVCIDYSEYDR</sequence>
<reference evidence="3 4" key="1">
    <citation type="submission" date="2010-04" db="EMBL/GenBank/DDBJ databases">
        <authorList>
            <person name="Muzny D."/>
            <person name="Qin X."/>
            <person name="Deng J."/>
            <person name="Jiang H."/>
            <person name="Liu Y."/>
            <person name="Qu J."/>
            <person name="Song X.-Z."/>
            <person name="Zhang L."/>
            <person name="Thornton R."/>
            <person name="Coyle M."/>
            <person name="Francisco L."/>
            <person name="Jackson L."/>
            <person name="Javaid M."/>
            <person name="Korchina V."/>
            <person name="Kovar C."/>
            <person name="Mata R."/>
            <person name="Mathew T."/>
            <person name="Ngo R."/>
            <person name="Nguyen L."/>
            <person name="Nguyen N."/>
            <person name="Okwuonu G."/>
            <person name="Ongeri F."/>
            <person name="Pham C."/>
            <person name="Simmons D."/>
            <person name="Wilczek-Boney K."/>
            <person name="Hale W."/>
            <person name="Jakkamsetti A."/>
            <person name="Pham P."/>
            <person name="Ruth R."/>
            <person name="San Lucas F."/>
            <person name="Warren J."/>
            <person name="Zhang J."/>
            <person name="Zhao Z."/>
            <person name="Zhou C."/>
            <person name="Zhu D."/>
            <person name="Lee S."/>
            <person name="Bess C."/>
            <person name="Blankenburg K."/>
            <person name="Forbes L."/>
            <person name="Fu Q."/>
            <person name="Gubbala S."/>
            <person name="Hirani K."/>
            <person name="Jayaseelan J.C."/>
            <person name="Lara F."/>
            <person name="Munidasa M."/>
            <person name="Palculict T."/>
            <person name="Patil S."/>
            <person name="Pu L.-L."/>
            <person name="Saada N."/>
            <person name="Tang L."/>
            <person name="Weissenberger G."/>
            <person name="Zhu Y."/>
            <person name="Hemphill L."/>
            <person name="Shang Y."/>
            <person name="Youmans B."/>
            <person name="Ayvaz T."/>
            <person name="Ross M."/>
            <person name="Santibanez J."/>
            <person name="Aqrawi P."/>
            <person name="Gross S."/>
            <person name="Joshi V."/>
            <person name="Fowler G."/>
            <person name="Nazareth L."/>
            <person name="Reid J."/>
            <person name="Worley K."/>
            <person name="Petrosino J."/>
            <person name="Highlander S."/>
            <person name="Gibbs R."/>
        </authorList>
    </citation>
    <scope>NUCLEOTIDE SEQUENCE [LARGE SCALE GENOMIC DNA]</scope>
    <source>
        <strain evidence="3 4">DSM 11664</strain>
    </source>
</reference>
<dbReference type="EMBL" id="ADNY01000041">
    <property type="protein sequence ID" value="EFG55275.1"/>
    <property type="molecule type" value="Genomic_DNA"/>
</dbReference>
<proteinExistence type="predicted"/>
<evidence type="ECO:0000256" key="2">
    <source>
        <dbReference type="ARBA" id="ARBA00023287"/>
    </source>
</evidence>
<dbReference type="GO" id="GO:0030420">
    <property type="term" value="P:establishment of competence for transformation"/>
    <property type="evidence" value="ECO:0007669"/>
    <property type="project" value="UniProtKB-KW"/>
</dbReference>
<comment type="caution">
    <text evidence="3">The sequence shown here is derived from an EMBL/GenBank/DDBJ whole genome shotgun (WGS) entry which is preliminary data.</text>
</comment>
<dbReference type="GO" id="GO:0009986">
    <property type="term" value="C:cell surface"/>
    <property type="evidence" value="ECO:0007669"/>
    <property type="project" value="UniProtKB-SubCell"/>
</dbReference>
<dbReference type="AlphaFoldDB" id="D4YU64"/>
<dbReference type="Pfam" id="PF07963">
    <property type="entry name" value="N_methyl"/>
    <property type="match status" value="1"/>
</dbReference>
<dbReference type="NCBIfam" id="TIGR02532">
    <property type="entry name" value="IV_pilin_GFxxxE"/>
    <property type="match status" value="1"/>
</dbReference>
<feature type="non-terminal residue" evidence="3">
    <location>
        <position position="83"/>
    </location>
</feature>
<comment type="subcellular location">
    <subcellularLocation>
        <location evidence="1">Cell surface</location>
    </subcellularLocation>
</comment>
<dbReference type="SUPFAM" id="SSF54523">
    <property type="entry name" value="Pili subunits"/>
    <property type="match status" value="1"/>
</dbReference>
<accession>D4YU64</accession>
<name>D4YU64_9LACO</name>
<protein>
    <submittedName>
        <fullName evidence="3">Prepilin-type cleavage/methylation N-terminal domain protein</fullName>
    </submittedName>
</protein>